<dbReference type="Pfam" id="PF00646">
    <property type="entry name" value="F-box"/>
    <property type="match status" value="1"/>
</dbReference>
<reference evidence="3" key="2">
    <citation type="submission" date="2018-08" db="UniProtKB">
        <authorList>
            <consortium name="EnsemblPlants"/>
        </authorList>
    </citation>
    <scope>IDENTIFICATION</scope>
    <source>
        <strain evidence="3">Yugu1</strain>
    </source>
</reference>
<feature type="compositionally biased region" description="Basic and acidic residues" evidence="1">
    <location>
        <begin position="31"/>
        <end position="41"/>
    </location>
</feature>
<dbReference type="EnsemblPlants" id="KQK97359">
    <property type="protein sequence ID" value="KQK97359"/>
    <property type="gene ID" value="SETIT_012744mg"/>
</dbReference>
<keyword evidence="4" id="KW-1185">Reference proteome</keyword>
<evidence type="ECO:0000259" key="2">
    <source>
        <dbReference type="PROSITE" id="PS50181"/>
    </source>
</evidence>
<evidence type="ECO:0000313" key="4">
    <source>
        <dbReference type="Proteomes" id="UP000004995"/>
    </source>
</evidence>
<dbReference type="SUPFAM" id="SSF52047">
    <property type="entry name" value="RNI-like"/>
    <property type="match status" value="1"/>
</dbReference>
<protein>
    <recommendedName>
        <fullName evidence="2">F-box domain-containing protein</fullName>
    </recommendedName>
</protein>
<name>K3YES7_SETIT</name>
<evidence type="ECO:0000313" key="3">
    <source>
        <dbReference type="EnsemblPlants" id="KQK97359"/>
    </source>
</evidence>
<feature type="domain" description="F-box" evidence="2">
    <location>
        <begin position="43"/>
        <end position="79"/>
    </location>
</feature>
<dbReference type="InterPro" id="IPR053781">
    <property type="entry name" value="F-box_AtFBL13-like"/>
</dbReference>
<dbReference type="CDD" id="cd22160">
    <property type="entry name" value="F-box_AtFBL13-like"/>
    <property type="match status" value="1"/>
</dbReference>
<dbReference type="InterPro" id="IPR032675">
    <property type="entry name" value="LRR_dom_sf"/>
</dbReference>
<dbReference type="InterPro" id="IPR053197">
    <property type="entry name" value="F-box_SCFL_complex_component"/>
</dbReference>
<proteinExistence type="predicted"/>
<dbReference type="InParanoid" id="K3YES7"/>
<dbReference type="SUPFAM" id="SSF81383">
    <property type="entry name" value="F-box domain"/>
    <property type="match status" value="1"/>
</dbReference>
<dbReference type="Gramene" id="KQK97359">
    <property type="protein sequence ID" value="KQK97359"/>
    <property type="gene ID" value="SETIT_012744mg"/>
</dbReference>
<dbReference type="PANTHER" id="PTHR34223:SF99">
    <property type="entry name" value="OS04G0440200 PROTEIN"/>
    <property type="match status" value="1"/>
</dbReference>
<dbReference type="InterPro" id="IPR036047">
    <property type="entry name" value="F-box-like_dom_sf"/>
</dbReference>
<accession>K3YES7</accession>
<feature type="region of interest" description="Disordered" evidence="1">
    <location>
        <begin position="397"/>
        <end position="420"/>
    </location>
</feature>
<dbReference type="eggNOG" id="ENOG502T11G">
    <property type="taxonomic scope" value="Eukaryota"/>
</dbReference>
<dbReference type="InterPro" id="IPR001810">
    <property type="entry name" value="F-box_dom"/>
</dbReference>
<dbReference type="PANTHER" id="PTHR34223">
    <property type="entry name" value="OS11G0201299 PROTEIN"/>
    <property type="match status" value="1"/>
</dbReference>
<dbReference type="PROSITE" id="PS50181">
    <property type="entry name" value="FBOX"/>
    <property type="match status" value="1"/>
</dbReference>
<dbReference type="FunCoup" id="K3YES7">
    <property type="interactions" value="69"/>
</dbReference>
<evidence type="ECO:0000256" key="1">
    <source>
        <dbReference type="SAM" id="MobiDB-lite"/>
    </source>
</evidence>
<dbReference type="Gene3D" id="3.80.10.10">
    <property type="entry name" value="Ribonuclease Inhibitor"/>
    <property type="match status" value="1"/>
</dbReference>
<sequence length="469" mass="52095">MDTELDRGSDASTPDRSPPIAMEEETPAACHDGERGRGGAAAEDRLSALPDDVLRIVLSCLTSLQAARTSALSRRWRHLWRAVPCVDIDQREFFRPPPPRPAATWIHAFRGVATEEEDRPRAPAADLWDRFEDAADWLSLRHIGPSSPPPLDAFRLRVACGGFHAARKWIRRGLARRPAALHVRVDNDGVDAEDSGWPFFPDAHAAGAFTCRLRTLRLSGLTLTSDFAGALAADFPVLGDMQLEDCRYEFTRLASASLKKLSIEYHDHAYNVDELVLATPSVVSLRVLGNAPPVALEHETPSIVEATLTHRAGDLGVLRSLRGAASLKLFRFSTAALLDDGEPGGFPVFGNLGTLLLDGCDVGAECHVLRRFLRNAPRLETLTLRNCLRNRVFSGGAPVSRSRKRKERAKRKRSDDQRAPAGYPCRNLKLVELEFYEDNALKWFIRSKVLLRTRSVRSKSRTCEELQMV</sequence>
<organism evidence="3 4">
    <name type="scientific">Setaria italica</name>
    <name type="common">Foxtail millet</name>
    <name type="synonym">Panicum italicum</name>
    <dbReference type="NCBI Taxonomy" id="4555"/>
    <lineage>
        <taxon>Eukaryota</taxon>
        <taxon>Viridiplantae</taxon>
        <taxon>Streptophyta</taxon>
        <taxon>Embryophyta</taxon>
        <taxon>Tracheophyta</taxon>
        <taxon>Spermatophyta</taxon>
        <taxon>Magnoliopsida</taxon>
        <taxon>Liliopsida</taxon>
        <taxon>Poales</taxon>
        <taxon>Poaceae</taxon>
        <taxon>PACMAD clade</taxon>
        <taxon>Panicoideae</taxon>
        <taxon>Panicodae</taxon>
        <taxon>Paniceae</taxon>
        <taxon>Cenchrinae</taxon>
        <taxon>Setaria</taxon>
    </lineage>
</organism>
<feature type="region of interest" description="Disordered" evidence="1">
    <location>
        <begin position="1"/>
        <end position="41"/>
    </location>
</feature>
<feature type="compositionally biased region" description="Basic residues" evidence="1">
    <location>
        <begin position="401"/>
        <end position="412"/>
    </location>
</feature>
<dbReference type="Proteomes" id="UP000004995">
    <property type="component" value="Unassembled WGS sequence"/>
</dbReference>
<reference evidence="4" key="1">
    <citation type="journal article" date="2012" name="Nat. Biotechnol.">
        <title>Reference genome sequence of the model plant Setaria.</title>
        <authorList>
            <person name="Bennetzen J.L."/>
            <person name="Schmutz J."/>
            <person name="Wang H."/>
            <person name="Percifield R."/>
            <person name="Hawkins J."/>
            <person name="Pontaroli A.C."/>
            <person name="Estep M."/>
            <person name="Feng L."/>
            <person name="Vaughn J.N."/>
            <person name="Grimwood J."/>
            <person name="Jenkins J."/>
            <person name="Barry K."/>
            <person name="Lindquist E."/>
            <person name="Hellsten U."/>
            <person name="Deshpande S."/>
            <person name="Wang X."/>
            <person name="Wu X."/>
            <person name="Mitros T."/>
            <person name="Triplett J."/>
            <person name="Yang X."/>
            <person name="Ye C.Y."/>
            <person name="Mauro-Herrera M."/>
            <person name="Wang L."/>
            <person name="Li P."/>
            <person name="Sharma M."/>
            <person name="Sharma R."/>
            <person name="Ronald P.C."/>
            <person name="Panaud O."/>
            <person name="Kellogg E.A."/>
            <person name="Brutnell T.P."/>
            <person name="Doust A.N."/>
            <person name="Tuskan G.A."/>
            <person name="Rokhsar D."/>
            <person name="Devos K.M."/>
        </authorList>
    </citation>
    <scope>NUCLEOTIDE SEQUENCE [LARGE SCALE GENOMIC DNA]</scope>
    <source>
        <strain evidence="4">cv. Yugu1</strain>
    </source>
</reference>
<dbReference type="AlphaFoldDB" id="K3YES7"/>
<dbReference type="EMBL" id="AGNK02004358">
    <property type="status" value="NOT_ANNOTATED_CDS"/>
    <property type="molecule type" value="Genomic_DNA"/>
</dbReference>
<dbReference type="HOGENOM" id="CLU_003068_3_0_1"/>